<accession>A0A9D1WD58</accession>
<feature type="region of interest" description="Disordered" evidence="1">
    <location>
        <begin position="1"/>
        <end position="109"/>
    </location>
</feature>
<dbReference type="EMBL" id="DXEV01000082">
    <property type="protein sequence ID" value="HIX56638.1"/>
    <property type="molecule type" value="Genomic_DNA"/>
</dbReference>
<feature type="compositionally biased region" description="Polar residues" evidence="1">
    <location>
        <begin position="29"/>
        <end position="48"/>
    </location>
</feature>
<evidence type="ECO:0000313" key="3">
    <source>
        <dbReference type="Proteomes" id="UP000886829"/>
    </source>
</evidence>
<protein>
    <submittedName>
        <fullName evidence="2">Uncharacterized protein</fullName>
    </submittedName>
</protein>
<evidence type="ECO:0000313" key="2">
    <source>
        <dbReference type="EMBL" id="HIX56638.1"/>
    </source>
</evidence>
<gene>
    <name evidence="2" type="ORF">H9850_04100</name>
</gene>
<feature type="compositionally biased region" description="Polar residues" evidence="1">
    <location>
        <begin position="55"/>
        <end position="66"/>
    </location>
</feature>
<dbReference type="Proteomes" id="UP000886829">
    <property type="component" value="Unassembled WGS sequence"/>
</dbReference>
<comment type="caution">
    <text evidence="2">The sequence shown here is derived from an EMBL/GenBank/DDBJ whole genome shotgun (WGS) entry which is preliminary data.</text>
</comment>
<reference evidence="2" key="1">
    <citation type="journal article" date="2021" name="PeerJ">
        <title>Extensive microbial diversity within the chicken gut microbiome revealed by metagenomics and culture.</title>
        <authorList>
            <person name="Gilroy R."/>
            <person name="Ravi A."/>
            <person name="Getino M."/>
            <person name="Pursley I."/>
            <person name="Horton D.L."/>
            <person name="Alikhan N.F."/>
            <person name="Baker D."/>
            <person name="Gharbi K."/>
            <person name="Hall N."/>
            <person name="Watson M."/>
            <person name="Adriaenssens E.M."/>
            <person name="Foster-Nyarko E."/>
            <person name="Jarju S."/>
            <person name="Secka A."/>
            <person name="Antonio M."/>
            <person name="Oren A."/>
            <person name="Chaudhuri R.R."/>
            <person name="La Ragione R."/>
            <person name="Hildebrand F."/>
            <person name="Pallen M.J."/>
        </authorList>
    </citation>
    <scope>NUCLEOTIDE SEQUENCE</scope>
    <source>
        <strain evidence="2">USASDec5-558</strain>
    </source>
</reference>
<evidence type="ECO:0000256" key="1">
    <source>
        <dbReference type="SAM" id="MobiDB-lite"/>
    </source>
</evidence>
<sequence>MDVASTFAVSIAPPPYQKEVDEARRDTQNRTSIPQLNESHSSERQAQIGNRRGSTDGSNSLLSAQQAGMLDAEDEIVVDKDGRKKRRRRQGQGRGEGDGESEQGGSHDREASYAFDGHEYAQDAKNGKPLDGHLDDPVKAGYDPITGYYEIPATSRTPRRSILLRFREQNVHFLERFSDKSTAVGLINFALCRRYGSIIPHCRLGQVVEKRT</sequence>
<feature type="compositionally biased region" description="Basic and acidic residues" evidence="1">
    <location>
        <begin position="18"/>
        <end position="28"/>
    </location>
</feature>
<organism evidence="2 3">
    <name type="scientific">Candidatus Anaerobiospirillum pullistercoris</name>
    <dbReference type="NCBI Taxonomy" id="2838452"/>
    <lineage>
        <taxon>Bacteria</taxon>
        <taxon>Pseudomonadati</taxon>
        <taxon>Pseudomonadota</taxon>
        <taxon>Gammaproteobacteria</taxon>
        <taxon>Aeromonadales</taxon>
        <taxon>Succinivibrionaceae</taxon>
        <taxon>Anaerobiospirillum</taxon>
    </lineage>
</organism>
<proteinExistence type="predicted"/>
<name>A0A9D1WD58_9GAMM</name>
<reference evidence="2" key="2">
    <citation type="submission" date="2021-04" db="EMBL/GenBank/DDBJ databases">
        <authorList>
            <person name="Gilroy R."/>
        </authorList>
    </citation>
    <scope>NUCLEOTIDE SEQUENCE</scope>
    <source>
        <strain evidence="2">USASDec5-558</strain>
    </source>
</reference>
<dbReference type="AlphaFoldDB" id="A0A9D1WD58"/>